<dbReference type="EMBL" id="HBGF01029059">
    <property type="protein sequence ID" value="CAD9124778.1"/>
    <property type="molecule type" value="Transcribed_RNA"/>
</dbReference>
<name>A0A7S1M8Z1_NEODS</name>
<evidence type="ECO:0000256" key="1">
    <source>
        <dbReference type="SAM" id="MobiDB-lite"/>
    </source>
</evidence>
<feature type="region of interest" description="Disordered" evidence="1">
    <location>
        <begin position="1"/>
        <end position="27"/>
    </location>
</feature>
<accession>A0A7S1M8Z1</accession>
<protein>
    <submittedName>
        <fullName evidence="2">Uncharacterized protein</fullName>
    </submittedName>
</protein>
<reference evidence="2" key="1">
    <citation type="submission" date="2021-01" db="EMBL/GenBank/DDBJ databases">
        <authorList>
            <person name="Corre E."/>
            <person name="Pelletier E."/>
            <person name="Niang G."/>
            <person name="Scheremetjew M."/>
            <person name="Finn R."/>
            <person name="Kale V."/>
            <person name="Holt S."/>
            <person name="Cochrane G."/>
            <person name="Meng A."/>
            <person name="Brown T."/>
            <person name="Cohen L."/>
        </authorList>
    </citation>
    <scope>NUCLEOTIDE SEQUENCE</scope>
    <source>
        <strain evidence="2">CCAP 1951/1</strain>
    </source>
</reference>
<feature type="region of interest" description="Disordered" evidence="1">
    <location>
        <begin position="48"/>
        <end position="104"/>
    </location>
</feature>
<organism evidence="2">
    <name type="scientific">Neobodo designis</name>
    <name type="common">Flagellated protozoan</name>
    <name type="synonym">Bodo designis</name>
    <dbReference type="NCBI Taxonomy" id="312471"/>
    <lineage>
        <taxon>Eukaryota</taxon>
        <taxon>Discoba</taxon>
        <taxon>Euglenozoa</taxon>
        <taxon>Kinetoplastea</taxon>
        <taxon>Metakinetoplastina</taxon>
        <taxon>Neobodonida</taxon>
        <taxon>Neobodo</taxon>
    </lineage>
</organism>
<evidence type="ECO:0000313" key="2">
    <source>
        <dbReference type="EMBL" id="CAD9124778.1"/>
    </source>
</evidence>
<proteinExistence type="predicted"/>
<feature type="compositionally biased region" description="Basic residues" evidence="1">
    <location>
        <begin position="60"/>
        <end position="70"/>
    </location>
</feature>
<gene>
    <name evidence="2" type="ORF">NDES1114_LOCUS19271</name>
</gene>
<sequence>MGCSQSNTAEEAPAHRGSRPDPAMAFDLAQTTARLDLAFSVLHDTRAAAGAQLPSQGSNNRRRSQSRGRSRSIAPVADGARWSTARAQGHTASMSPPLGRSPAASRSAALGVSLAAEATTDVHLPLEVSAVNHSADDHDLAATSNPLEAPTPLGATLVSSSVLSNSANSPLTGDNLRRHTDAENDKLRALADAGGPPAPGCPRTWEERIAMWVDELPRIATHVANDTPLTSPTAECSES</sequence>
<dbReference type="AlphaFoldDB" id="A0A7S1M8Z1"/>